<reference evidence="3 4" key="1">
    <citation type="submission" date="2018-01" db="EMBL/GenBank/DDBJ databases">
        <title>Deinococcus koreensis sp. nov., a radiation-resistant bacterium isolated from river water.</title>
        <authorList>
            <person name="Choi A."/>
        </authorList>
    </citation>
    <scope>NUCLEOTIDE SEQUENCE [LARGE SCALE GENOMIC DNA]</scope>
    <source>
        <strain evidence="3 4">SJW1-2</strain>
    </source>
</reference>
<dbReference type="SUPFAM" id="SSF53756">
    <property type="entry name" value="UDP-Glycosyltransferase/glycogen phosphorylase"/>
    <property type="match status" value="1"/>
</dbReference>
<accession>A0A2K3UTB0</accession>
<evidence type="ECO:0000259" key="1">
    <source>
        <dbReference type="Pfam" id="PF00534"/>
    </source>
</evidence>
<evidence type="ECO:0000313" key="4">
    <source>
        <dbReference type="Proteomes" id="UP000236379"/>
    </source>
</evidence>
<dbReference type="Proteomes" id="UP000236379">
    <property type="component" value="Unassembled WGS sequence"/>
</dbReference>
<feature type="domain" description="Glycosyl transferase family 1" evidence="1">
    <location>
        <begin position="211"/>
        <end position="354"/>
    </location>
</feature>
<sequence length="396" mass="43440">MDVGDSTHKLKVIQVITHLDLGGAEEVAISLAEALYQDVDFVFFAVLGIADNQIGRDFLQRLTRLGIPVYSGTTIGMKYGGALHAGWQLSRLARRLRPDLIHVHTEIPEMTYACATLFGLSAKVRLIRTIHNSSLWPAWARIGRWAEGRMAGAKAAAVSQAGLDGLWRFQTEQGRPLSPADDTEVIYNGVARGVPPSEDSGPGRATRPLGQPVQVLFAGRFEVQKGVDLLPEIVEYAGRDTTQAVYLHVAGSGSKARELQQWASRPDLKWEVGIHEPVPALARRLQDGHFDIVLMPSRFEGLALVAIEALLAGVPVVATRVPGLAEVFTPDYPLLAPSEDSRAIGRLLAQAINRLPDYQDLTWRSIPLLHERFSHRSMAEKYLELYSRTLAPAASP</sequence>
<dbReference type="GO" id="GO:0016757">
    <property type="term" value="F:glycosyltransferase activity"/>
    <property type="evidence" value="ECO:0007669"/>
    <property type="project" value="InterPro"/>
</dbReference>
<dbReference type="AlphaFoldDB" id="A0A2K3UTB0"/>
<dbReference type="OrthoDB" id="9804196at2"/>
<protein>
    <submittedName>
        <fullName evidence="3">Group 1 glycosyl transferase</fullName>
    </submittedName>
</protein>
<dbReference type="Gene3D" id="3.40.50.2000">
    <property type="entry name" value="Glycogen Phosphorylase B"/>
    <property type="match status" value="2"/>
</dbReference>
<keyword evidence="4" id="KW-1185">Reference proteome</keyword>
<proteinExistence type="predicted"/>
<keyword evidence="3" id="KW-0808">Transferase</keyword>
<feature type="domain" description="Glycosyltransferase subfamily 4-like N-terminal" evidence="2">
    <location>
        <begin position="22"/>
        <end position="190"/>
    </location>
</feature>
<dbReference type="Pfam" id="PF13439">
    <property type="entry name" value="Glyco_transf_4"/>
    <property type="match status" value="1"/>
</dbReference>
<evidence type="ECO:0000313" key="3">
    <source>
        <dbReference type="EMBL" id="PNY79784.1"/>
    </source>
</evidence>
<dbReference type="InterPro" id="IPR001296">
    <property type="entry name" value="Glyco_trans_1"/>
</dbReference>
<organism evidence="3 4">
    <name type="scientific">Deinococcus koreensis</name>
    <dbReference type="NCBI Taxonomy" id="2054903"/>
    <lineage>
        <taxon>Bacteria</taxon>
        <taxon>Thermotogati</taxon>
        <taxon>Deinococcota</taxon>
        <taxon>Deinococci</taxon>
        <taxon>Deinococcales</taxon>
        <taxon>Deinococcaceae</taxon>
        <taxon>Deinococcus</taxon>
    </lineage>
</organism>
<dbReference type="EMBL" id="PPPD01000002">
    <property type="protein sequence ID" value="PNY79784.1"/>
    <property type="molecule type" value="Genomic_DNA"/>
</dbReference>
<dbReference type="Pfam" id="PF00534">
    <property type="entry name" value="Glycos_transf_1"/>
    <property type="match status" value="1"/>
</dbReference>
<gene>
    <name evidence="3" type="ORF">CVO96_17710</name>
</gene>
<dbReference type="RefSeq" id="WP_103313768.1">
    <property type="nucleotide sequence ID" value="NZ_PPPD01000002.1"/>
</dbReference>
<dbReference type="PANTHER" id="PTHR12526">
    <property type="entry name" value="GLYCOSYLTRANSFERASE"/>
    <property type="match status" value="1"/>
</dbReference>
<name>A0A2K3UTB0_9DEIO</name>
<comment type="caution">
    <text evidence="3">The sequence shown here is derived from an EMBL/GenBank/DDBJ whole genome shotgun (WGS) entry which is preliminary data.</text>
</comment>
<evidence type="ECO:0000259" key="2">
    <source>
        <dbReference type="Pfam" id="PF13439"/>
    </source>
</evidence>
<dbReference type="InterPro" id="IPR028098">
    <property type="entry name" value="Glyco_trans_4-like_N"/>
</dbReference>